<reference evidence="1 2" key="1">
    <citation type="submission" date="2018-08" db="EMBL/GenBank/DDBJ databases">
        <authorList>
            <person name="Amani N.Z."/>
            <person name="Ambroziak M.E."/>
            <person name="Biju A."/>
            <person name="Bushnell W."/>
            <person name="Calia C.N."/>
            <person name="Chen Y.J."/>
            <person name="Hill L.T."/>
            <person name="Karpinska S."/>
            <person name="Martinez K.C."/>
            <person name="Medwid J.R."/>
            <person name="Nguyen C."/>
            <person name="Oliver A."/>
            <person name="Pham J.P."/>
            <person name="Ramsey M.R."/>
            <person name="Ravi S."/>
            <person name="Sardina J.R."/>
            <person name="Senecal S.L."/>
            <person name="Sheen J."/>
            <person name="Shende N.V."/>
            <person name="Shi C.Y."/>
            <person name="Stuart L.C."/>
            <person name="Vu L."/>
            <person name="Wang L.Q."/>
            <person name="West L.J."/>
            <person name="Westgaard A.C."/>
            <person name="Liu R.B."/>
            <person name="Pierce E.C."/>
            <person name="Mohan S."/>
            <person name="Pogliano J."/>
            <person name="Delesalle V.A."/>
            <person name="Garlena R.A."/>
            <person name="Russell D.A."/>
            <person name="Pope W.H."/>
            <person name="Jacobs-Sera D."/>
            <person name="Hatfull G.F."/>
        </authorList>
    </citation>
    <scope>NUCLEOTIDE SEQUENCE [LARGE SCALE GENOMIC DNA]</scope>
</reference>
<dbReference type="Proteomes" id="UP000282247">
    <property type="component" value="Segment"/>
</dbReference>
<sequence>MTMPETTTTAVNEAPGPQFISGVRFATGIQDMAGIKVAQLLAYHVPPRLAHENVERINAGMGRLAGAMNLGPHDARAPYIGHRIRVRAGLPWLDYGHDTYRVRVAASFDWIRLVRTGTPVRVYVLFDPLADGADQAALGEHAADCFNRGAMRWGTTYHV</sequence>
<dbReference type="RefSeq" id="YP_009812939.1">
    <property type="nucleotide sequence ID" value="NC_048072.1"/>
</dbReference>
<protein>
    <submittedName>
        <fullName evidence="1">Uncharacterized protein</fullName>
    </submittedName>
</protein>
<name>A0A386KMQ7_9CAUD</name>
<gene>
    <name evidence="1" type="primary">28</name>
    <name evidence="1" type="ORF">SEA_DAROLANDSTONE_28</name>
</gene>
<evidence type="ECO:0000313" key="1">
    <source>
        <dbReference type="EMBL" id="AYD86219.1"/>
    </source>
</evidence>
<dbReference type="KEGG" id="vg:55004012"/>
<evidence type="ECO:0000313" key="2">
    <source>
        <dbReference type="Proteomes" id="UP000282247"/>
    </source>
</evidence>
<proteinExistence type="predicted"/>
<accession>A0A386KMQ7</accession>
<organism evidence="1 2">
    <name type="scientific">Streptomyces phage Darolandstone</name>
    <dbReference type="NCBI Taxonomy" id="2315716"/>
    <lineage>
        <taxon>Viruses</taxon>
        <taxon>Duplodnaviria</taxon>
        <taxon>Heunggongvirae</taxon>
        <taxon>Uroviricota</taxon>
        <taxon>Caudoviricetes</taxon>
        <taxon>Raleighvirus</taxon>
        <taxon>Raleighvirus darolandstone</taxon>
    </lineage>
</organism>
<dbReference type="GeneID" id="55004012"/>
<keyword evidence="2" id="KW-1185">Reference proteome</keyword>
<dbReference type="EMBL" id="MH825699">
    <property type="protein sequence ID" value="AYD86219.1"/>
    <property type="molecule type" value="Genomic_DNA"/>
</dbReference>